<dbReference type="PANTHER" id="PTHR43037:SF5">
    <property type="entry name" value="FERULOYL ESTERASE"/>
    <property type="match status" value="1"/>
</dbReference>
<sequence length="255" mass="28138">MNGNSQSHSSDDQFFTHDRHQPVHYPVYPEIDAKPDQGEFSKGSGTNHVWQAEVVLPEKHEPAYAYPVLIWLHGDGQNEADGIAAIHRASDQNMIGIALRGDTTVRGGYAWNADPLALASFIEALILSLSVQHRIHTDRIFIGGYESGANLALQLLLASPATYCGAAVLCPRMKSLSLPAEMTRLSRGRKVLVASQLSGSPTHLIDLVEFDRQLEHLGLDVRSCYYQPTARKLTQRMLRDVDHWMISTLSSAVGV</sequence>
<dbReference type="InterPro" id="IPR029058">
    <property type="entry name" value="AB_hydrolase_fold"/>
</dbReference>
<evidence type="ECO:0008006" key="5">
    <source>
        <dbReference type="Google" id="ProtNLM"/>
    </source>
</evidence>
<dbReference type="InterPro" id="IPR050955">
    <property type="entry name" value="Plant_Biomass_Hydrol_Est"/>
</dbReference>
<comment type="caution">
    <text evidence="3">The sequence shown here is derived from an EMBL/GenBank/DDBJ whole genome shotgun (WGS) entry which is preliminary data.</text>
</comment>
<dbReference type="STRING" id="1841610.A6X21_02385"/>
<dbReference type="Gene3D" id="3.40.50.1820">
    <property type="entry name" value="alpha/beta hydrolase"/>
    <property type="match status" value="1"/>
</dbReference>
<dbReference type="RefSeq" id="WP_068845802.1">
    <property type="nucleotide sequence ID" value="NZ_LYDR01000030.1"/>
</dbReference>
<reference evidence="3 4" key="1">
    <citation type="submission" date="2016-05" db="EMBL/GenBank/DDBJ databases">
        <title>Genomic and physiological characterization of Planctopirus sp. isolated from fresh water lake.</title>
        <authorList>
            <person name="Subhash Y."/>
            <person name="Ramana C."/>
        </authorList>
    </citation>
    <scope>NUCLEOTIDE SEQUENCE [LARGE SCALE GENOMIC DNA]</scope>
    <source>
        <strain evidence="3 4">JC280</strain>
    </source>
</reference>
<keyword evidence="2" id="KW-0378">Hydrolase</keyword>
<dbReference type="PANTHER" id="PTHR43037">
    <property type="entry name" value="UNNAMED PRODUCT-RELATED"/>
    <property type="match status" value="1"/>
</dbReference>
<evidence type="ECO:0000256" key="1">
    <source>
        <dbReference type="ARBA" id="ARBA00022729"/>
    </source>
</evidence>
<protein>
    <recommendedName>
        <fullName evidence="5">Phospholipase/carboxylesterase/thioesterase domain-containing protein</fullName>
    </recommendedName>
</protein>
<keyword evidence="1" id="KW-0732">Signal</keyword>
<dbReference type="SUPFAM" id="SSF53474">
    <property type="entry name" value="alpha/beta-Hydrolases"/>
    <property type="match status" value="1"/>
</dbReference>
<dbReference type="EMBL" id="LYDR01000030">
    <property type="protein sequence ID" value="ODA35998.1"/>
    <property type="molecule type" value="Genomic_DNA"/>
</dbReference>
<gene>
    <name evidence="3" type="ORF">A6X21_02385</name>
</gene>
<keyword evidence="4" id="KW-1185">Reference proteome</keyword>
<name>A0A1C3ES32_9PLAN</name>
<accession>A0A1C3ES32</accession>
<dbReference type="Proteomes" id="UP000094828">
    <property type="component" value="Unassembled WGS sequence"/>
</dbReference>
<evidence type="ECO:0000256" key="2">
    <source>
        <dbReference type="ARBA" id="ARBA00022801"/>
    </source>
</evidence>
<organism evidence="3 4">
    <name type="scientific">Planctopirus hydrillae</name>
    <dbReference type="NCBI Taxonomy" id="1841610"/>
    <lineage>
        <taxon>Bacteria</taxon>
        <taxon>Pseudomonadati</taxon>
        <taxon>Planctomycetota</taxon>
        <taxon>Planctomycetia</taxon>
        <taxon>Planctomycetales</taxon>
        <taxon>Planctomycetaceae</taxon>
        <taxon>Planctopirus</taxon>
    </lineage>
</organism>
<dbReference type="GO" id="GO:0016787">
    <property type="term" value="F:hydrolase activity"/>
    <property type="evidence" value="ECO:0007669"/>
    <property type="project" value="UniProtKB-KW"/>
</dbReference>
<dbReference type="OrthoDB" id="270827at2"/>
<evidence type="ECO:0000313" key="3">
    <source>
        <dbReference type="EMBL" id="ODA35998.1"/>
    </source>
</evidence>
<proteinExistence type="predicted"/>
<dbReference type="AlphaFoldDB" id="A0A1C3ES32"/>
<evidence type="ECO:0000313" key="4">
    <source>
        <dbReference type="Proteomes" id="UP000094828"/>
    </source>
</evidence>